<reference evidence="2" key="1">
    <citation type="journal article" date="2022" name="Mol. Ecol. Resour.">
        <title>The genomes of chicory, endive, great burdock and yacon provide insights into Asteraceae palaeo-polyploidization history and plant inulin production.</title>
        <authorList>
            <person name="Fan W."/>
            <person name="Wang S."/>
            <person name="Wang H."/>
            <person name="Wang A."/>
            <person name="Jiang F."/>
            <person name="Liu H."/>
            <person name="Zhao H."/>
            <person name="Xu D."/>
            <person name="Zhang Y."/>
        </authorList>
    </citation>
    <scope>NUCLEOTIDE SEQUENCE [LARGE SCALE GENOMIC DNA]</scope>
    <source>
        <strain evidence="2">cv. Yunnan</strain>
    </source>
</reference>
<accession>A0ACB9HV74</accession>
<sequence length="69" mass="8286">MVSVSPSIEPFWFSEYVWQQRSRFARVRLVEMQSKECKFLVFTVHESNLLKMLILESWYFALLGILVQI</sequence>
<evidence type="ECO:0000313" key="2">
    <source>
        <dbReference type="Proteomes" id="UP001056120"/>
    </source>
</evidence>
<protein>
    <submittedName>
        <fullName evidence="1">Uncharacterized protein</fullName>
    </submittedName>
</protein>
<keyword evidence="2" id="KW-1185">Reference proteome</keyword>
<comment type="caution">
    <text evidence="1">The sequence shown here is derived from an EMBL/GenBank/DDBJ whole genome shotgun (WGS) entry which is preliminary data.</text>
</comment>
<gene>
    <name evidence="1" type="ORF">L1987_34313</name>
</gene>
<dbReference type="EMBL" id="CM042028">
    <property type="protein sequence ID" value="KAI3799025.1"/>
    <property type="molecule type" value="Genomic_DNA"/>
</dbReference>
<organism evidence="1 2">
    <name type="scientific">Smallanthus sonchifolius</name>
    <dbReference type="NCBI Taxonomy" id="185202"/>
    <lineage>
        <taxon>Eukaryota</taxon>
        <taxon>Viridiplantae</taxon>
        <taxon>Streptophyta</taxon>
        <taxon>Embryophyta</taxon>
        <taxon>Tracheophyta</taxon>
        <taxon>Spermatophyta</taxon>
        <taxon>Magnoliopsida</taxon>
        <taxon>eudicotyledons</taxon>
        <taxon>Gunneridae</taxon>
        <taxon>Pentapetalae</taxon>
        <taxon>asterids</taxon>
        <taxon>campanulids</taxon>
        <taxon>Asterales</taxon>
        <taxon>Asteraceae</taxon>
        <taxon>Asteroideae</taxon>
        <taxon>Heliantheae alliance</taxon>
        <taxon>Millerieae</taxon>
        <taxon>Smallanthus</taxon>
    </lineage>
</organism>
<dbReference type="Proteomes" id="UP001056120">
    <property type="component" value="Linkage Group LG11"/>
</dbReference>
<name>A0ACB9HV74_9ASTR</name>
<proteinExistence type="predicted"/>
<evidence type="ECO:0000313" key="1">
    <source>
        <dbReference type="EMBL" id="KAI3799025.1"/>
    </source>
</evidence>
<reference evidence="1 2" key="2">
    <citation type="journal article" date="2022" name="Mol. Ecol. Resour.">
        <title>The genomes of chicory, endive, great burdock and yacon provide insights into Asteraceae paleo-polyploidization history and plant inulin production.</title>
        <authorList>
            <person name="Fan W."/>
            <person name="Wang S."/>
            <person name="Wang H."/>
            <person name="Wang A."/>
            <person name="Jiang F."/>
            <person name="Liu H."/>
            <person name="Zhao H."/>
            <person name="Xu D."/>
            <person name="Zhang Y."/>
        </authorList>
    </citation>
    <scope>NUCLEOTIDE SEQUENCE [LARGE SCALE GENOMIC DNA]</scope>
    <source>
        <strain evidence="2">cv. Yunnan</strain>
        <tissue evidence="1">Leaves</tissue>
    </source>
</reference>